<protein>
    <submittedName>
        <fullName evidence="1">Uncharacterized protein</fullName>
    </submittedName>
</protein>
<dbReference type="AlphaFoldDB" id="A0AA38GM28"/>
<organism evidence="1 2">
    <name type="scientific">Taxus chinensis</name>
    <name type="common">Chinese yew</name>
    <name type="synonym">Taxus wallichiana var. chinensis</name>
    <dbReference type="NCBI Taxonomy" id="29808"/>
    <lineage>
        <taxon>Eukaryota</taxon>
        <taxon>Viridiplantae</taxon>
        <taxon>Streptophyta</taxon>
        <taxon>Embryophyta</taxon>
        <taxon>Tracheophyta</taxon>
        <taxon>Spermatophyta</taxon>
        <taxon>Pinopsida</taxon>
        <taxon>Pinidae</taxon>
        <taxon>Conifers II</taxon>
        <taxon>Cupressales</taxon>
        <taxon>Taxaceae</taxon>
        <taxon>Taxus</taxon>
    </lineage>
</organism>
<name>A0AA38GM28_TAXCH</name>
<evidence type="ECO:0000313" key="1">
    <source>
        <dbReference type="EMBL" id="KAH9324298.1"/>
    </source>
</evidence>
<accession>A0AA38GM28</accession>
<comment type="caution">
    <text evidence="1">The sequence shown here is derived from an EMBL/GenBank/DDBJ whole genome shotgun (WGS) entry which is preliminary data.</text>
</comment>
<proteinExistence type="predicted"/>
<dbReference type="PANTHER" id="PTHR47076">
    <property type="entry name" value="NHL DOMAIN PROTEIN"/>
    <property type="match status" value="1"/>
</dbReference>
<keyword evidence="2" id="KW-1185">Reference proteome</keyword>
<feature type="non-terminal residue" evidence="1">
    <location>
        <position position="1"/>
    </location>
</feature>
<dbReference type="Proteomes" id="UP000824469">
    <property type="component" value="Unassembled WGS sequence"/>
</dbReference>
<sequence length="231" mass="27110">MDDTTRMRPRRSRGTTLLCFYCCCFGSNGSTSERSLLRPSWFHKIAMSNSGAMDEHSHQWWRKGWNSVRRAGEWSESLLEDYAGCCCTGAKWKHFVRRCKADGKTICDSRRARFHYDQMSYQLNFDDGDSRYQGMSERMNFPASSKLTREAGTTTACSISIKDDDDEEQQHPRSRYVVKKMSYTAPRPLISALQLQANDEEENNRKPYSRRIMDRESDYYKRMLKRKLSLH</sequence>
<gene>
    <name evidence="1" type="ORF">KI387_004476</name>
</gene>
<dbReference type="PANTHER" id="PTHR47076:SF1">
    <property type="entry name" value="NHL DOMAIN PROTEIN"/>
    <property type="match status" value="1"/>
</dbReference>
<evidence type="ECO:0000313" key="2">
    <source>
        <dbReference type="Proteomes" id="UP000824469"/>
    </source>
</evidence>
<reference evidence="1 2" key="1">
    <citation type="journal article" date="2021" name="Nat. Plants">
        <title>The Taxus genome provides insights into paclitaxel biosynthesis.</title>
        <authorList>
            <person name="Xiong X."/>
            <person name="Gou J."/>
            <person name="Liao Q."/>
            <person name="Li Y."/>
            <person name="Zhou Q."/>
            <person name="Bi G."/>
            <person name="Li C."/>
            <person name="Du R."/>
            <person name="Wang X."/>
            <person name="Sun T."/>
            <person name="Guo L."/>
            <person name="Liang H."/>
            <person name="Lu P."/>
            <person name="Wu Y."/>
            <person name="Zhang Z."/>
            <person name="Ro D.K."/>
            <person name="Shang Y."/>
            <person name="Huang S."/>
            <person name="Yan J."/>
        </authorList>
    </citation>
    <scope>NUCLEOTIDE SEQUENCE [LARGE SCALE GENOMIC DNA]</scope>
    <source>
        <strain evidence="1">Ta-2019</strain>
    </source>
</reference>
<dbReference type="EMBL" id="JAHRHJ020000002">
    <property type="protein sequence ID" value="KAH9324298.1"/>
    <property type="molecule type" value="Genomic_DNA"/>
</dbReference>